<keyword evidence="1" id="KW-0472">Membrane</keyword>
<sequence>MFTMTLLMMTLTILFPFMFHPMMMGITIIILALTISIFMWMTLNYSWLAYILFLIFLGALLVLFVYISTLAPNEKFLKMSYYPLLILVVMGVFPPSYTTKDINMTKTDFLPPMKIFSMSLSLMTLFMAIYLLLTLLIVSKITLFKEGPLRMSTYDPAIT</sequence>
<reference evidence="2" key="1">
    <citation type="submission" date="2020-04" db="EMBL/GenBank/DDBJ databases">
        <title>Complete mitochondrial genomes from museum specimens uncover millipede evolution in the Eastern Arc Mountains.</title>
        <authorList>
            <person name="Margaryan A."/>
        </authorList>
    </citation>
    <scope>NUCLEOTIDE SEQUENCE</scope>
</reference>
<accession>A0A8T9JAL3</accession>
<geneLocation type="mitochondrion" evidence="2"/>
<gene>
    <name evidence="2" type="primary">ND6</name>
</gene>
<feature type="transmembrane region" description="Helical" evidence="1">
    <location>
        <begin position="47"/>
        <end position="67"/>
    </location>
</feature>
<evidence type="ECO:0000313" key="2">
    <source>
        <dbReference type="EMBL" id="UOF70277.1"/>
    </source>
</evidence>
<keyword evidence="2" id="KW-0496">Mitochondrion</keyword>
<evidence type="ECO:0000256" key="1">
    <source>
        <dbReference type="SAM" id="Phobius"/>
    </source>
</evidence>
<proteinExistence type="predicted"/>
<dbReference type="AlphaFoldDB" id="A0A8T9JAL3"/>
<feature type="transmembrane region" description="Helical" evidence="1">
    <location>
        <begin position="12"/>
        <end position="41"/>
    </location>
</feature>
<keyword evidence="1" id="KW-1133">Transmembrane helix</keyword>
<protein>
    <submittedName>
        <fullName evidence="2">NADH dehydrogenase subunit 6</fullName>
    </submittedName>
</protein>
<name>A0A8T9JAL3_9MYRI</name>
<organism evidence="2">
    <name type="scientific">Tropostreptus hamatus</name>
    <dbReference type="NCBI Taxonomy" id="2931681"/>
    <lineage>
        <taxon>Eukaryota</taxon>
        <taxon>Metazoa</taxon>
        <taxon>Ecdysozoa</taxon>
        <taxon>Arthropoda</taxon>
        <taxon>Myriapoda</taxon>
        <taxon>Diplopoda</taxon>
        <taxon>Helminthomorpha</taxon>
        <taxon>Spirostreptida</taxon>
        <taxon>Spirostreptidae</taxon>
        <taxon>Tropostreptus</taxon>
    </lineage>
</organism>
<feature type="transmembrane region" description="Helical" evidence="1">
    <location>
        <begin position="79"/>
        <end position="97"/>
    </location>
</feature>
<dbReference type="EMBL" id="MT394509">
    <property type="protein sequence ID" value="UOF70277.1"/>
    <property type="molecule type" value="Genomic_DNA"/>
</dbReference>
<feature type="transmembrane region" description="Helical" evidence="1">
    <location>
        <begin position="117"/>
        <end position="138"/>
    </location>
</feature>
<keyword evidence="1" id="KW-0812">Transmembrane</keyword>